<dbReference type="Gene3D" id="3.40.50.1580">
    <property type="entry name" value="Nucleoside phosphorylase domain"/>
    <property type="match status" value="1"/>
</dbReference>
<dbReference type="PANTHER" id="PTHR46082">
    <property type="entry name" value="ATP/GTP-BINDING PROTEIN-RELATED"/>
    <property type="match status" value="1"/>
</dbReference>
<organism evidence="1 2">
    <name type="scientific">Penicillium hordei</name>
    <dbReference type="NCBI Taxonomy" id="40994"/>
    <lineage>
        <taxon>Eukaryota</taxon>
        <taxon>Fungi</taxon>
        <taxon>Dikarya</taxon>
        <taxon>Ascomycota</taxon>
        <taxon>Pezizomycotina</taxon>
        <taxon>Eurotiomycetes</taxon>
        <taxon>Eurotiomycetidae</taxon>
        <taxon>Eurotiales</taxon>
        <taxon>Aspergillaceae</taxon>
        <taxon>Penicillium</taxon>
    </lineage>
</organism>
<gene>
    <name evidence="1" type="ORF">N7537_011582</name>
</gene>
<reference evidence="1" key="2">
    <citation type="submission" date="2023-01" db="EMBL/GenBank/DDBJ databases">
        <authorList>
            <person name="Petersen C."/>
        </authorList>
    </citation>
    <scope>NUCLEOTIDE SEQUENCE</scope>
    <source>
        <strain evidence="1">IBT 12815</strain>
    </source>
</reference>
<proteinExistence type="predicted"/>
<dbReference type="PANTHER" id="PTHR46082:SF11">
    <property type="entry name" value="AAA+ ATPASE DOMAIN-CONTAINING PROTEIN-RELATED"/>
    <property type="match status" value="1"/>
</dbReference>
<reference evidence="1" key="1">
    <citation type="journal article" date="2023" name="IMA Fungus">
        <title>Comparative genomic study of the Penicillium genus elucidates a diverse pangenome and 15 lateral gene transfer events.</title>
        <authorList>
            <person name="Petersen C."/>
            <person name="Sorensen T."/>
            <person name="Nielsen M.R."/>
            <person name="Sondergaard T.E."/>
            <person name="Sorensen J.L."/>
            <person name="Fitzpatrick D.A."/>
            <person name="Frisvad J.C."/>
            <person name="Nielsen K.L."/>
        </authorList>
    </citation>
    <scope>NUCLEOTIDE SEQUENCE</scope>
    <source>
        <strain evidence="1">IBT 12815</strain>
    </source>
</reference>
<dbReference type="RefSeq" id="XP_056747923.1">
    <property type="nucleotide sequence ID" value="XM_056902636.1"/>
</dbReference>
<sequence>MGADNNTYVLGSMGKFNVVVACLPIHQLGPSSAAAAAKTMLFTLPKIRVGLMVRIGAGIPAYDEDLDIRLGDAVVGSSAENCRVVVYDFGKKIIIEHCPHKAQGST</sequence>
<keyword evidence="2" id="KW-1185">Reference proteome</keyword>
<comment type="caution">
    <text evidence="1">The sequence shown here is derived from an EMBL/GenBank/DDBJ whole genome shotgun (WGS) entry which is preliminary data.</text>
</comment>
<accession>A0AAD6DM19</accession>
<dbReference type="GeneID" id="81592878"/>
<evidence type="ECO:0000313" key="2">
    <source>
        <dbReference type="Proteomes" id="UP001213799"/>
    </source>
</evidence>
<name>A0AAD6DM19_9EURO</name>
<dbReference type="AlphaFoldDB" id="A0AAD6DM19"/>
<dbReference type="Proteomes" id="UP001213799">
    <property type="component" value="Unassembled WGS sequence"/>
</dbReference>
<dbReference type="GO" id="GO:0009116">
    <property type="term" value="P:nucleoside metabolic process"/>
    <property type="evidence" value="ECO:0007669"/>
    <property type="project" value="InterPro"/>
</dbReference>
<dbReference type="InterPro" id="IPR035994">
    <property type="entry name" value="Nucleoside_phosphorylase_sf"/>
</dbReference>
<dbReference type="InterPro" id="IPR053137">
    <property type="entry name" value="NLR-like"/>
</dbReference>
<dbReference type="SUPFAM" id="SSF53167">
    <property type="entry name" value="Purine and uridine phosphorylases"/>
    <property type="match status" value="1"/>
</dbReference>
<evidence type="ECO:0000313" key="1">
    <source>
        <dbReference type="EMBL" id="KAJ5588904.1"/>
    </source>
</evidence>
<dbReference type="GO" id="GO:0003824">
    <property type="term" value="F:catalytic activity"/>
    <property type="evidence" value="ECO:0007669"/>
    <property type="project" value="InterPro"/>
</dbReference>
<dbReference type="EMBL" id="JAQJAE010000006">
    <property type="protein sequence ID" value="KAJ5588904.1"/>
    <property type="molecule type" value="Genomic_DNA"/>
</dbReference>
<protein>
    <submittedName>
        <fullName evidence="1">Uncharacterized protein</fullName>
    </submittedName>
</protein>